<sequence length="58" mass="6736">MHHRDAFLQRVEWVFDFDGFAVIDDLAFVHLIHAEEAFHQRGLSRAVFTHQRVNGTGS</sequence>
<organism evidence="1">
    <name type="scientific">bioreactor metagenome</name>
    <dbReference type="NCBI Taxonomy" id="1076179"/>
    <lineage>
        <taxon>unclassified sequences</taxon>
        <taxon>metagenomes</taxon>
        <taxon>ecological metagenomes</taxon>
    </lineage>
</organism>
<dbReference type="EMBL" id="VSSQ01072585">
    <property type="protein sequence ID" value="MPN23935.1"/>
    <property type="molecule type" value="Genomic_DNA"/>
</dbReference>
<accession>A0A645GBC4</accession>
<dbReference type="AlphaFoldDB" id="A0A645GBC4"/>
<protein>
    <submittedName>
        <fullName evidence="1">Uncharacterized protein</fullName>
    </submittedName>
</protein>
<gene>
    <name evidence="1" type="ORF">SDC9_171328</name>
</gene>
<comment type="caution">
    <text evidence="1">The sequence shown here is derived from an EMBL/GenBank/DDBJ whole genome shotgun (WGS) entry which is preliminary data.</text>
</comment>
<name>A0A645GBC4_9ZZZZ</name>
<reference evidence="1" key="1">
    <citation type="submission" date="2019-08" db="EMBL/GenBank/DDBJ databases">
        <authorList>
            <person name="Kucharzyk K."/>
            <person name="Murdoch R.W."/>
            <person name="Higgins S."/>
            <person name="Loffler F."/>
        </authorList>
    </citation>
    <scope>NUCLEOTIDE SEQUENCE</scope>
</reference>
<evidence type="ECO:0000313" key="1">
    <source>
        <dbReference type="EMBL" id="MPN23935.1"/>
    </source>
</evidence>
<proteinExistence type="predicted"/>